<gene>
    <name evidence="5" type="ORF">LPC04_14420</name>
</gene>
<dbReference type="SMART" id="SM00354">
    <property type="entry name" value="HTH_LACI"/>
    <property type="match status" value="1"/>
</dbReference>
<evidence type="ECO:0000313" key="6">
    <source>
        <dbReference type="Proteomes" id="UP001139353"/>
    </source>
</evidence>
<keyword evidence="6" id="KW-1185">Reference proteome</keyword>
<dbReference type="SUPFAM" id="SSF53822">
    <property type="entry name" value="Periplasmic binding protein-like I"/>
    <property type="match status" value="1"/>
</dbReference>
<dbReference type="Pfam" id="PF13377">
    <property type="entry name" value="Peripla_BP_3"/>
    <property type="match status" value="1"/>
</dbReference>
<feature type="domain" description="HTH lacI-type" evidence="4">
    <location>
        <begin position="2"/>
        <end position="56"/>
    </location>
</feature>
<evidence type="ECO:0000256" key="1">
    <source>
        <dbReference type="ARBA" id="ARBA00023015"/>
    </source>
</evidence>
<reference evidence="5" key="1">
    <citation type="submission" date="2021-11" db="EMBL/GenBank/DDBJ databases">
        <title>BS-T2-15 a new species belonging to the Comamonadaceae family isolated from the soil of a French oak forest.</title>
        <authorList>
            <person name="Mieszkin S."/>
            <person name="Alain K."/>
        </authorList>
    </citation>
    <scope>NUCLEOTIDE SEQUENCE</scope>
    <source>
        <strain evidence="5">BS-T2-15</strain>
    </source>
</reference>
<keyword evidence="3" id="KW-0804">Transcription</keyword>
<dbReference type="GO" id="GO:0003700">
    <property type="term" value="F:DNA-binding transcription factor activity"/>
    <property type="evidence" value="ECO:0007669"/>
    <property type="project" value="TreeGrafter"/>
</dbReference>
<proteinExistence type="predicted"/>
<dbReference type="InterPro" id="IPR010982">
    <property type="entry name" value="Lambda_DNA-bd_dom_sf"/>
</dbReference>
<dbReference type="CDD" id="cd01392">
    <property type="entry name" value="HTH_LacI"/>
    <property type="match status" value="1"/>
</dbReference>
<dbReference type="PANTHER" id="PTHR30146:SF109">
    <property type="entry name" value="HTH-TYPE TRANSCRIPTIONAL REGULATOR GALS"/>
    <property type="match status" value="1"/>
</dbReference>
<evidence type="ECO:0000256" key="2">
    <source>
        <dbReference type="ARBA" id="ARBA00023125"/>
    </source>
</evidence>
<dbReference type="SUPFAM" id="SSF47413">
    <property type="entry name" value="lambda repressor-like DNA-binding domains"/>
    <property type="match status" value="1"/>
</dbReference>
<sequence>MATIKDVARLAGVGVGTASRVISGKGSFSEAAAARVEAAARQLGFRPSAIARALSLQSTGTIGVFVPDFKGPFYGPLLDAIDAELRLHDRHMVAANGCGDEDTRQQSLDGARFLIERECDGIILCSTALRDADFAALREAFANLAIVNRDVKGMKTHCFTVDHRAAGRAAADALLAHGHRRIAVISGPSGVGDNKQRLQGLFDRLGEAGIAMASIPTEEGDFSAPSGWAACERLVARKPKVTALFCANDQMAMGAISYLGHHGIRVPQQWSVMGYDDSDVAAFLSPRLTSVRIPIAEMALNACRQLLNTRFGSGLAVSRKFVPTVVMRDSLAKAP</sequence>
<dbReference type="PANTHER" id="PTHR30146">
    <property type="entry name" value="LACI-RELATED TRANSCRIPTIONAL REPRESSOR"/>
    <property type="match status" value="1"/>
</dbReference>
<dbReference type="EMBL" id="JAJLJH010000003">
    <property type="protein sequence ID" value="MCK9686904.1"/>
    <property type="molecule type" value="Genomic_DNA"/>
</dbReference>
<organism evidence="5 6">
    <name type="scientific">Scleromatobacter humisilvae</name>
    <dbReference type="NCBI Taxonomy" id="2897159"/>
    <lineage>
        <taxon>Bacteria</taxon>
        <taxon>Pseudomonadati</taxon>
        <taxon>Pseudomonadota</taxon>
        <taxon>Betaproteobacteria</taxon>
        <taxon>Burkholderiales</taxon>
        <taxon>Sphaerotilaceae</taxon>
        <taxon>Scleromatobacter</taxon>
    </lineage>
</organism>
<protein>
    <submittedName>
        <fullName evidence="5">Substrate-binding domain-containing protein</fullName>
    </submittedName>
</protein>
<evidence type="ECO:0000256" key="3">
    <source>
        <dbReference type="ARBA" id="ARBA00023163"/>
    </source>
</evidence>
<evidence type="ECO:0000259" key="4">
    <source>
        <dbReference type="PROSITE" id="PS50932"/>
    </source>
</evidence>
<dbReference type="PROSITE" id="PS00356">
    <property type="entry name" value="HTH_LACI_1"/>
    <property type="match status" value="1"/>
</dbReference>
<dbReference type="RefSeq" id="WP_275682944.1">
    <property type="nucleotide sequence ID" value="NZ_JAJLJH010000003.1"/>
</dbReference>
<accession>A0A9X1YI26</accession>
<dbReference type="Proteomes" id="UP001139353">
    <property type="component" value="Unassembled WGS sequence"/>
</dbReference>
<dbReference type="AlphaFoldDB" id="A0A9X1YI26"/>
<evidence type="ECO:0000313" key="5">
    <source>
        <dbReference type="EMBL" id="MCK9686904.1"/>
    </source>
</evidence>
<comment type="caution">
    <text evidence="5">The sequence shown here is derived from an EMBL/GenBank/DDBJ whole genome shotgun (WGS) entry which is preliminary data.</text>
</comment>
<dbReference type="InterPro" id="IPR000843">
    <property type="entry name" value="HTH_LacI"/>
</dbReference>
<dbReference type="InterPro" id="IPR046335">
    <property type="entry name" value="LacI/GalR-like_sensor"/>
</dbReference>
<dbReference type="Gene3D" id="3.40.50.2300">
    <property type="match status" value="2"/>
</dbReference>
<keyword evidence="1" id="KW-0805">Transcription regulation</keyword>
<keyword evidence="2" id="KW-0238">DNA-binding</keyword>
<dbReference type="Pfam" id="PF00356">
    <property type="entry name" value="LacI"/>
    <property type="match status" value="1"/>
</dbReference>
<dbReference type="InterPro" id="IPR028082">
    <property type="entry name" value="Peripla_BP_I"/>
</dbReference>
<dbReference type="PROSITE" id="PS50932">
    <property type="entry name" value="HTH_LACI_2"/>
    <property type="match status" value="1"/>
</dbReference>
<dbReference type="Gene3D" id="1.10.260.40">
    <property type="entry name" value="lambda repressor-like DNA-binding domains"/>
    <property type="match status" value="1"/>
</dbReference>
<dbReference type="GO" id="GO:0000976">
    <property type="term" value="F:transcription cis-regulatory region binding"/>
    <property type="evidence" value="ECO:0007669"/>
    <property type="project" value="TreeGrafter"/>
</dbReference>
<name>A0A9X1YI26_9BURK</name>